<dbReference type="RefSeq" id="WP_074520811.1">
    <property type="nucleotide sequence ID" value="NZ_FNHZ01000001.1"/>
</dbReference>
<accession>A0A1G9TZV0</accession>
<sequence length="104" mass="10824">MKVFNKYKFSNKNQTLGGTISTALGVLSLASLSYGIHISVVANGHAGLKVGTLALLSLVLAVSGTVIGLLSFRESDKFYGLSKIGSMLCGVLTVFMLAVLLMGV</sequence>
<keyword evidence="3" id="KW-1185">Reference proteome</keyword>
<keyword evidence="1" id="KW-0812">Transmembrane</keyword>
<evidence type="ECO:0000256" key="1">
    <source>
        <dbReference type="SAM" id="Phobius"/>
    </source>
</evidence>
<dbReference type="Proteomes" id="UP000187651">
    <property type="component" value="Unassembled WGS sequence"/>
</dbReference>
<feature type="transmembrane region" description="Helical" evidence="1">
    <location>
        <begin position="51"/>
        <end position="72"/>
    </location>
</feature>
<organism evidence="2 3">
    <name type="scientific">Lachnospira pectinoschiza</name>
    <dbReference type="NCBI Taxonomy" id="28052"/>
    <lineage>
        <taxon>Bacteria</taxon>
        <taxon>Bacillati</taxon>
        <taxon>Bacillota</taxon>
        <taxon>Clostridia</taxon>
        <taxon>Lachnospirales</taxon>
        <taxon>Lachnospiraceae</taxon>
        <taxon>Lachnospira</taxon>
    </lineage>
</organism>
<dbReference type="Pfam" id="PF19639">
    <property type="entry name" value="DUF6142"/>
    <property type="match status" value="1"/>
</dbReference>
<keyword evidence="1" id="KW-0472">Membrane</keyword>
<dbReference type="OrthoDB" id="1957044at2"/>
<evidence type="ECO:0000313" key="2">
    <source>
        <dbReference type="EMBL" id="SDM53158.1"/>
    </source>
</evidence>
<name>A0A1G9TZV0_9FIRM</name>
<keyword evidence="1" id="KW-1133">Transmembrane helix</keyword>
<reference evidence="3" key="1">
    <citation type="submission" date="2016-10" db="EMBL/GenBank/DDBJ databases">
        <authorList>
            <person name="Varghese N."/>
            <person name="Submissions S."/>
        </authorList>
    </citation>
    <scope>NUCLEOTIDE SEQUENCE [LARGE SCALE GENOMIC DNA]</scope>
    <source>
        <strain evidence="3">M83</strain>
    </source>
</reference>
<feature type="transmembrane region" description="Helical" evidence="1">
    <location>
        <begin position="84"/>
        <end position="103"/>
    </location>
</feature>
<dbReference type="InterPro" id="IPR046140">
    <property type="entry name" value="DUF6142"/>
</dbReference>
<evidence type="ECO:0000313" key="3">
    <source>
        <dbReference type="Proteomes" id="UP000187651"/>
    </source>
</evidence>
<proteinExistence type="predicted"/>
<dbReference type="EMBL" id="FNHZ01000001">
    <property type="protein sequence ID" value="SDM53158.1"/>
    <property type="molecule type" value="Genomic_DNA"/>
</dbReference>
<protein>
    <submittedName>
        <fullName evidence="2">Uncharacterized protein</fullName>
    </submittedName>
</protein>
<gene>
    <name evidence="2" type="ORF">SAMN05216544_0558</name>
</gene>
<dbReference type="AlphaFoldDB" id="A0A1G9TZV0"/>